<proteinExistence type="inferred from homology"/>
<evidence type="ECO:0000256" key="3">
    <source>
        <dbReference type="ARBA" id="ARBA00023015"/>
    </source>
</evidence>
<sequence length="426" mass="46617">MYPLPHPNPYSQQPQPQQQQQQQHQLPSMPPIVAQYGQDNMQMPAPGPLPHQGQPGDGALQSPAQATPQERPPLTAEQKRQQLANLSPFSSTDSEGRTYTLDVVQQPQRARMCGFGDKDRRPITPPPCVRLIITDSKTGKEIDCNQIEHTMYVLNVDLWSEDALKEVNLVRHTTATPSISSTTPASYASLDQSTPAFSNILPSSRDVGYPQQMGYPSQGPPVNYMAQGMQQGQYGGGFVGPNGGGYVQTNQFYPQDYRNEIHGIPQLASQSPSAYGPPRVFDPQFNMSQRLSIGGNQPQGMFTRNLIGSLAASAFRLTDTDDKIGIWFILQDLSVRTEGSFRLRFSFVNVGLPSSNGNSSASVNQGKAPVLASVFSDVFQVYSAKKFPGVCESTALSKCFATQGIKIPIRKEGANNKGNQDDDDYE</sequence>
<dbReference type="InterPro" id="IPR038491">
    <property type="entry name" value="Velvet_dom_sf"/>
</dbReference>
<dbReference type="GO" id="GO:0030435">
    <property type="term" value="P:sporulation resulting in formation of a cellular spore"/>
    <property type="evidence" value="ECO:0007669"/>
    <property type="project" value="UniProtKB-KW"/>
</dbReference>
<dbReference type="GO" id="GO:0005634">
    <property type="term" value="C:nucleus"/>
    <property type="evidence" value="ECO:0007669"/>
    <property type="project" value="UniProtKB-SubCell"/>
</dbReference>
<comment type="caution">
    <text evidence="9">The sequence shown here is derived from an EMBL/GenBank/DDBJ whole genome shotgun (WGS) entry which is preliminary data.</text>
</comment>
<keyword evidence="4" id="KW-0804">Transcription</keyword>
<comment type="similarity">
    <text evidence="6">Belongs to the velvet family. VelB subfamily.</text>
</comment>
<dbReference type="Proteomes" id="UP001285441">
    <property type="component" value="Unassembled WGS sequence"/>
</dbReference>
<dbReference type="PANTHER" id="PTHR33572">
    <property type="entry name" value="SPORE DEVELOPMENT REGULATOR VOSA"/>
    <property type="match status" value="1"/>
</dbReference>
<dbReference type="PROSITE" id="PS51821">
    <property type="entry name" value="VELVET"/>
    <property type="match status" value="1"/>
</dbReference>
<evidence type="ECO:0000256" key="4">
    <source>
        <dbReference type="ARBA" id="ARBA00023163"/>
    </source>
</evidence>
<evidence type="ECO:0000313" key="10">
    <source>
        <dbReference type="Proteomes" id="UP001285441"/>
    </source>
</evidence>
<protein>
    <submittedName>
        <fullName evidence="9">Velvet factor-domain-containing protein</fullName>
    </submittedName>
</protein>
<name>A0AAE0U877_9PEZI</name>
<dbReference type="InterPro" id="IPR037525">
    <property type="entry name" value="Velvet_dom"/>
</dbReference>
<dbReference type="EMBL" id="JAULSW010000001">
    <property type="protein sequence ID" value="KAK3394089.1"/>
    <property type="molecule type" value="Genomic_DNA"/>
</dbReference>
<comment type="subcellular location">
    <subcellularLocation>
        <location evidence="1">Nucleus</location>
    </subcellularLocation>
</comment>
<feature type="domain" description="Velvet" evidence="8">
    <location>
        <begin position="93"/>
        <end position="410"/>
    </location>
</feature>
<dbReference type="Pfam" id="PF11754">
    <property type="entry name" value="Velvet"/>
    <property type="match status" value="1"/>
</dbReference>
<keyword evidence="3" id="KW-0805">Transcription regulation</keyword>
<evidence type="ECO:0000259" key="8">
    <source>
        <dbReference type="PROSITE" id="PS51821"/>
    </source>
</evidence>
<dbReference type="InterPro" id="IPR021740">
    <property type="entry name" value="Velvet"/>
</dbReference>
<dbReference type="Gene3D" id="2.60.40.3960">
    <property type="entry name" value="Velvet domain"/>
    <property type="match status" value="2"/>
</dbReference>
<feature type="region of interest" description="Disordered" evidence="7">
    <location>
        <begin position="1"/>
        <end position="80"/>
    </location>
</feature>
<evidence type="ECO:0000256" key="7">
    <source>
        <dbReference type="SAM" id="MobiDB-lite"/>
    </source>
</evidence>
<keyword evidence="10" id="KW-1185">Reference proteome</keyword>
<accession>A0AAE0U877</accession>
<dbReference type="PANTHER" id="PTHR33572:SF3">
    <property type="entry name" value="VELVET COMPLEX SUBUNIT B"/>
    <property type="match status" value="1"/>
</dbReference>
<evidence type="ECO:0000256" key="1">
    <source>
        <dbReference type="ARBA" id="ARBA00004123"/>
    </source>
</evidence>
<gene>
    <name evidence="9" type="ORF">B0H63DRAFT_555355</name>
</gene>
<evidence type="ECO:0000256" key="5">
    <source>
        <dbReference type="ARBA" id="ARBA00023242"/>
    </source>
</evidence>
<dbReference type="AlphaFoldDB" id="A0AAE0U877"/>
<evidence type="ECO:0000313" key="9">
    <source>
        <dbReference type="EMBL" id="KAK3394089.1"/>
    </source>
</evidence>
<organism evidence="9 10">
    <name type="scientific">Podospora didyma</name>
    <dbReference type="NCBI Taxonomy" id="330526"/>
    <lineage>
        <taxon>Eukaryota</taxon>
        <taxon>Fungi</taxon>
        <taxon>Dikarya</taxon>
        <taxon>Ascomycota</taxon>
        <taxon>Pezizomycotina</taxon>
        <taxon>Sordariomycetes</taxon>
        <taxon>Sordariomycetidae</taxon>
        <taxon>Sordariales</taxon>
        <taxon>Podosporaceae</taxon>
        <taxon>Podospora</taxon>
    </lineage>
</organism>
<evidence type="ECO:0000256" key="2">
    <source>
        <dbReference type="ARBA" id="ARBA00022969"/>
    </source>
</evidence>
<feature type="compositionally biased region" description="Low complexity" evidence="7">
    <location>
        <begin position="9"/>
        <end position="27"/>
    </location>
</feature>
<reference evidence="9" key="1">
    <citation type="journal article" date="2023" name="Mol. Phylogenet. Evol.">
        <title>Genome-scale phylogeny and comparative genomics of the fungal order Sordariales.</title>
        <authorList>
            <person name="Hensen N."/>
            <person name="Bonometti L."/>
            <person name="Westerberg I."/>
            <person name="Brannstrom I.O."/>
            <person name="Guillou S."/>
            <person name="Cros-Aarteil S."/>
            <person name="Calhoun S."/>
            <person name="Haridas S."/>
            <person name="Kuo A."/>
            <person name="Mondo S."/>
            <person name="Pangilinan J."/>
            <person name="Riley R."/>
            <person name="LaButti K."/>
            <person name="Andreopoulos B."/>
            <person name="Lipzen A."/>
            <person name="Chen C."/>
            <person name="Yan M."/>
            <person name="Daum C."/>
            <person name="Ng V."/>
            <person name="Clum A."/>
            <person name="Steindorff A."/>
            <person name="Ohm R.A."/>
            <person name="Martin F."/>
            <person name="Silar P."/>
            <person name="Natvig D.O."/>
            <person name="Lalanne C."/>
            <person name="Gautier V."/>
            <person name="Ament-Velasquez S.L."/>
            <person name="Kruys A."/>
            <person name="Hutchinson M.I."/>
            <person name="Powell A.J."/>
            <person name="Barry K."/>
            <person name="Miller A.N."/>
            <person name="Grigoriev I.V."/>
            <person name="Debuchy R."/>
            <person name="Gladieux P."/>
            <person name="Hiltunen Thoren M."/>
            <person name="Johannesson H."/>
        </authorList>
    </citation>
    <scope>NUCLEOTIDE SEQUENCE</scope>
    <source>
        <strain evidence="9">CBS 232.78</strain>
    </source>
</reference>
<reference evidence="9" key="2">
    <citation type="submission" date="2023-06" db="EMBL/GenBank/DDBJ databases">
        <authorList>
            <consortium name="Lawrence Berkeley National Laboratory"/>
            <person name="Haridas S."/>
            <person name="Hensen N."/>
            <person name="Bonometti L."/>
            <person name="Westerberg I."/>
            <person name="Brannstrom I.O."/>
            <person name="Guillou S."/>
            <person name="Cros-Aarteil S."/>
            <person name="Calhoun S."/>
            <person name="Kuo A."/>
            <person name="Mondo S."/>
            <person name="Pangilinan J."/>
            <person name="Riley R."/>
            <person name="LaButti K."/>
            <person name="Andreopoulos B."/>
            <person name="Lipzen A."/>
            <person name="Chen C."/>
            <person name="Yanf M."/>
            <person name="Daum C."/>
            <person name="Ng V."/>
            <person name="Clum A."/>
            <person name="Steindorff A."/>
            <person name="Ohm R."/>
            <person name="Martin F."/>
            <person name="Silar P."/>
            <person name="Natvig D."/>
            <person name="Lalanne C."/>
            <person name="Gautier V."/>
            <person name="Ament-velasquez S.L."/>
            <person name="Kruys A."/>
            <person name="Hutchinson M.I."/>
            <person name="Powell A.J."/>
            <person name="Barry K."/>
            <person name="Miller A.N."/>
            <person name="Grigoriev I.V."/>
            <person name="Debuchy R."/>
            <person name="Gladieux P."/>
            <person name="Thoren M.H."/>
            <person name="Johannesson H."/>
        </authorList>
    </citation>
    <scope>NUCLEOTIDE SEQUENCE</scope>
    <source>
        <strain evidence="9">CBS 232.78</strain>
    </source>
</reference>
<keyword evidence="5" id="KW-0539">Nucleus</keyword>
<evidence type="ECO:0000256" key="6">
    <source>
        <dbReference type="ARBA" id="ARBA00038045"/>
    </source>
</evidence>
<keyword evidence="2" id="KW-0749">Sporulation</keyword>